<protein>
    <submittedName>
        <fullName evidence="4">Jerky protein-like-like</fullName>
    </submittedName>
</protein>
<dbReference type="InterPro" id="IPR050863">
    <property type="entry name" value="CenT-Element_Derived"/>
</dbReference>
<dbReference type="SMART" id="SM00674">
    <property type="entry name" value="CENPB"/>
    <property type="match status" value="1"/>
</dbReference>
<dbReference type="GO" id="GO:0005634">
    <property type="term" value="C:nucleus"/>
    <property type="evidence" value="ECO:0007669"/>
    <property type="project" value="TreeGrafter"/>
</dbReference>
<proteinExistence type="predicted"/>
<dbReference type="EMBL" id="JAIZAY010000013">
    <property type="protein sequence ID" value="KAJ8030305.1"/>
    <property type="molecule type" value="Genomic_DNA"/>
</dbReference>
<dbReference type="InterPro" id="IPR007889">
    <property type="entry name" value="HTH_Psq"/>
</dbReference>
<accession>A0A9Q1BPN8</accession>
<dbReference type="Pfam" id="PF04218">
    <property type="entry name" value="CENP-B_N"/>
    <property type="match status" value="1"/>
</dbReference>
<organism evidence="4 5">
    <name type="scientific">Holothuria leucospilota</name>
    <name type="common">Black long sea cucumber</name>
    <name type="synonym">Mertensiothuria leucospilota</name>
    <dbReference type="NCBI Taxonomy" id="206669"/>
    <lineage>
        <taxon>Eukaryota</taxon>
        <taxon>Metazoa</taxon>
        <taxon>Echinodermata</taxon>
        <taxon>Eleutherozoa</taxon>
        <taxon>Echinozoa</taxon>
        <taxon>Holothuroidea</taxon>
        <taxon>Aspidochirotacea</taxon>
        <taxon>Aspidochirotida</taxon>
        <taxon>Holothuriidae</taxon>
        <taxon>Holothuria</taxon>
    </lineage>
</organism>
<dbReference type="SUPFAM" id="SSF46689">
    <property type="entry name" value="Homeodomain-like"/>
    <property type="match status" value="2"/>
</dbReference>
<evidence type="ECO:0000256" key="2">
    <source>
        <dbReference type="ARBA" id="ARBA00023242"/>
    </source>
</evidence>
<evidence type="ECO:0000256" key="1">
    <source>
        <dbReference type="ARBA" id="ARBA00023125"/>
    </source>
</evidence>
<dbReference type="GO" id="GO:0003677">
    <property type="term" value="F:DNA binding"/>
    <property type="evidence" value="ECO:0007669"/>
    <property type="project" value="UniProtKB-KW"/>
</dbReference>
<evidence type="ECO:0000313" key="5">
    <source>
        <dbReference type="Proteomes" id="UP001152320"/>
    </source>
</evidence>
<dbReference type="PROSITE" id="PS51253">
    <property type="entry name" value="HTH_CENPB"/>
    <property type="match status" value="1"/>
</dbReference>
<dbReference type="AlphaFoldDB" id="A0A9Q1BPN8"/>
<keyword evidence="1" id="KW-0238">DNA-binding</keyword>
<comment type="caution">
    <text evidence="4">The sequence shown here is derived from an EMBL/GenBank/DDBJ whole genome shotgun (WGS) entry which is preliminary data.</text>
</comment>
<dbReference type="PANTHER" id="PTHR19303:SF16">
    <property type="entry name" value="JERKY PROTEIN HOMOLOG-LIKE"/>
    <property type="match status" value="1"/>
</dbReference>
<dbReference type="Gene3D" id="1.10.10.60">
    <property type="entry name" value="Homeodomain-like"/>
    <property type="match status" value="1"/>
</dbReference>
<evidence type="ECO:0000313" key="4">
    <source>
        <dbReference type="EMBL" id="KAJ8030305.1"/>
    </source>
</evidence>
<dbReference type="InterPro" id="IPR006600">
    <property type="entry name" value="HTH_CenpB_DNA-bd_dom"/>
</dbReference>
<feature type="domain" description="HTH CENPB-type" evidence="3">
    <location>
        <begin position="103"/>
        <end position="175"/>
    </location>
</feature>
<keyword evidence="5" id="KW-1185">Reference proteome</keyword>
<dbReference type="InterPro" id="IPR009057">
    <property type="entry name" value="Homeodomain-like_sf"/>
</dbReference>
<dbReference type="InterPro" id="IPR036388">
    <property type="entry name" value="WH-like_DNA-bd_sf"/>
</dbReference>
<reference evidence="4" key="1">
    <citation type="submission" date="2021-10" db="EMBL/GenBank/DDBJ databases">
        <title>Tropical sea cucumber genome reveals ecological adaptation and Cuvierian tubules defense mechanism.</title>
        <authorList>
            <person name="Chen T."/>
        </authorList>
    </citation>
    <scope>NUCLEOTIDE SEQUENCE</scope>
    <source>
        <strain evidence="4">Nanhai2018</strain>
        <tissue evidence="4">Muscle</tissue>
    </source>
</reference>
<dbReference type="OrthoDB" id="9909311at2759"/>
<dbReference type="Gene3D" id="1.10.10.10">
    <property type="entry name" value="Winged helix-like DNA-binding domain superfamily/Winged helix DNA-binding domain"/>
    <property type="match status" value="1"/>
</dbReference>
<dbReference type="Pfam" id="PF03221">
    <property type="entry name" value="HTH_Tnp_Tc5"/>
    <property type="match status" value="1"/>
</dbReference>
<gene>
    <name evidence="4" type="ORF">HOLleu_26678</name>
</gene>
<dbReference type="Proteomes" id="UP001152320">
    <property type="component" value="Chromosome 13"/>
</dbReference>
<name>A0A9Q1BPN8_HOLLE</name>
<keyword evidence="2" id="KW-0539">Nucleus</keyword>
<sequence>MSSTPGVVEWQSGLFQLLCTNNQLLHCIIASSPVTRTPGKRKRVVLTIDKKLAILKRLSDGESATRLAEEMGVGKSTISDIKKTGPKLKEFASNMELSSSPASKKTMRLSKDSELDDTLSLWFIQKRSEGIPVRGDILKEKALQLNGDLGGDPGFRASNGWLNRFQNRHGMRFLTIQGEKMSASSNLVGPFKEKFQKFIEEEGLTPDQICNGDDTGLYWRVLPNRTLACGSEILAAGFKKGKERSSDPSWDGVSSVECTPFCFATRKIFRNIK</sequence>
<dbReference type="PANTHER" id="PTHR19303">
    <property type="entry name" value="TRANSPOSON"/>
    <property type="match status" value="1"/>
</dbReference>
<evidence type="ECO:0000259" key="3">
    <source>
        <dbReference type="PROSITE" id="PS51253"/>
    </source>
</evidence>